<organism evidence="1 2">
    <name type="scientific">Diversispora eburnea</name>
    <dbReference type="NCBI Taxonomy" id="1213867"/>
    <lineage>
        <taxon>Eukaryota</taxon>
        <taxon>Fungi</taxon>
        <taxon>Fungi incertae sedis</taxon>
        <taxon>Mucoromycota</taxon>
        <taxon>Glomeromycotina</taxon>
        <taxon>Glomeromycetes</taxon>
        <taxon>Diversisporales</taxon>
        <taxon>Diversisporaceae</taxon>
        <taxon>Diversispora</taxon>
    </lineage>
</organism>
<dbReference type="AlphaFoldDB" id="A0A9N9F1A2"/>
<proteinExistence type="predicted"/>
<protein>
    <submittedName>
        <fullName evidence="1">7612_t:CDS:1</fullName>
    </submittedName>
</protein>
<gene>
    <name evidence="1" type="ORF">DEBURN_LOCUS4798</name>
</gene>
<reference evidence="1" key="1">
    <citation type="submission" date="2021-06" db="EMBL/GenBank/DDBJ databases">
        <authorList>
            <person name="Kallberg Y."/>
            <person name="Tangrot J."/>
            <person name="Rosling A."/>
        </authorList>
    </citation>
    <scope>NUCLEOTIDE SEQUENCE</scope>
    <source>
        <strain evidence="1">AZ414A</strain>
    </source>
</reference>
<accession>A0A9N9F1A2</accession>
<dbReference type="EMBL" id="CAJVPK010000389">
    <property type="protein sequence ID" value="CAG8503458.1"/>
    <property type="molecule type" value="Genomic_DNA"/>
</dbReference>
<name>A0A9N9F1A2_9GLOM</name>
<dbReference type="Proteomes" id="UP000789706">
    <property type="component" value="Unassembled WGS sequence"/>
</dbReference>
<sequence length="158" mass="18585">MKRHLNHGKLYFLLGFVDYLQPMMEQLTKNYKENQSRIAVDLSFIEPQQTNNNFSELDIINSELQLTTQELEAYNNFFEFTIQEPEQVNNNSFELIQANNNSESTIILSELQLEQDNNNFSKSIIITSELQTQESSDDLEFARRLHSARQYVLNIIRN</sequence>
<evidence type="ECO:0000313" key="2">
    <source>
        <dbReference type="Proteomes" id="UP000789706"/>
    </source>
</evidence>
<keyword evidence="2" id="KW-1185">Reference proteome</keyword>
<evidence type="ECO:0000313" key="1">
    <source>
        <dbReference type="EMBL" id="CAG8503458.1"/>
    </source>
</evidence>
<comment type="caution">
    <text evidence="1">The sequence shown here is derived from an EMBL/GenBank/DDBJ whole genome shotgun (WGS) entry which is preliminary data.</text>
</comment>